<keyword evidence="3" id="KW-0809">Transit peptide</keyword>
<organism evidence="9 10">
    <name type="scientific">Oleoguttula mirabilis</name>
    <dbReference type="NCBI Taxonomy" id="1507867"/>
    <lineage>
        <taxon>Eukaryota</taxon>
        <taxon>Fungi</taxon>
        <taxon>Dikarya</taxon>
        <taxon>Ascomycota</taxon>
        <taxon>Pezizomycotina</taxon>
        <taxon>Dothideomycetes</taxon>
        <taxon>Dothideomycetidae</taxon>
        <taxon>Mycosphaerellales</taxon>
        <taxon>Teratosphaeriaceae</taxon>
        <taxon>Oleoguttula</taxon>
    </lineage>
</organism>
<evidence type="ECO:0000256" key="4">
    <source>
        <dbReference type="ARBA" id="ARBA00022980"/>
    </source>
</evidence>
<gene>
    <name evidence="9" type="ORF">LTR36_001842</name>
</gene>
<dbReference type="GO" id="GO:0005762">
    <property type="term" value="C:mitochondrial large ribosomal subunit"/>
    <property type="evidence" value="ECO:0007669"/>
    <property type="project" value="TreeGrafter"/>
</dbReference>
<comment type="subcellular location">
    <subcellularLocation>
        <location evidence="1">Mitochondrion</location>
    </subcellularLocation>
</comment>
<accession>A0AAV9JMQ4</accession>
<evidence type="ECO:0000256" key="7">
    <source>
        <dbReference type="ARBA" id="ARBA00035190"/>
    </source>
</evidence>
<evidence type="ECO:0000313" key="10">
    <source>
        <dbReference type="Proteomes" id="UP001324427"/>
    </source>
</evidence>
<dbReference type="AlphaFoldDB" id="A0AAV9JMQ4"/>
<keyword evidence="4" id="KW-0689">Ribosomal protein</keyword>
<name>A0AAV9JMQ4_9PEZI</name>
<dbReference type="Gene3D" id="3.90.79.10">
    <property type="entry name" value="Nucleoside Triphosphate Pyrophosphohydrolase"/>
    <property type="match status" value="1"/>
</dbReference>
<dbReference type="InterPro" id="IPR040008">
    <property type="entry name" value="Ribosomal_mL46"/>
</dbReference>
<evidence type="ECO:0000259" key="8">
    <source>
        <dbReference type="Pfam" id="PF11788"/>
    </source>
</evidence>
<dbReference type="Pfam" id="PF11788">
    <property type="entry name" value="MRP-L46"/>
    <property type="match status" value="1"/>
</dbReference>
<proteinExistence type="inferred from homology"/>
<protein>
    <recommendedName>
        <fullName evidence="7">Large ribosomal subunit protein mL46</fullName>
    </recommendedName>
</protein>
<dbReference type="InterPro" id="IPR021757">
    <property type="entry name" value="Ribosomal_mL46_N"/>
</dbReference>
<comment type="similarity">
    <text evidence="2">Belongs to the mitochondrion-specific ribosomal protein mL46 family.</text>
</comment>
<evidence type="ECO:0000256" key="1">
    <source>
        <dbReference type="ARBA" id="ARBA00004173"/>
    </source>
</evidence>
<comment type="caution">
    <text evidence="9">The sequence shown here is derived from an EMBL/GenBank/DDBJ whole genome shotgun (WGS) entry which is preliminary data.</text>
</comment>
<evidence type="ECO:0000256" key="6">
    <source>
        <dbReference type="ARBA" id="ARBA00023274"/>
    </source>
</evidence>
<evidence type="ECO:0000256" key="2">
    <source>
        <dbReference type="ARBA" id="ARBA00009070"/>
    </source>
</evidence>
<dbReference type="InterPro" id="IPR015797">
    <property type="entry name" value="NUDIX_hydrolase-like_dom_sf"/>
</dbReference>
<evidence type="ECO:0000256" key="3">
    <source>
        <dbReference type="ARBA" id="ARBA00022946"/>
    </source>
</evidence>
<reference evidence="9 10" key="1">
    <citation type="submission" date="2021-11" db="EMBL/GenBank/DDBJ databases">
        <title>Black yeast isolated from Biological Soil Crust.</title>
        <authorList>
            <person name="Kurbessoian T."/>
        </authorList>
    </citation>
    <scope>NUCLEOTIDE SEQUENCE [LARGE SCALE GENOMIC DNA]</scope>
    <source>
        <strain evidence="9 10">CCFEE 5522</strain>
    </source>
</reference>
<evidence type="ECO:0000313" key="9">
    <source>
        <dbReference type="EMBL" id="KAK4546625.1"/>
    </source>
</evidence>
<dbReference type="PANTHER" id="PTHR13124">
    <property type="entry name" value="39S RIBOSOMAL PROTEIN L46, MITOCHONDRIAL PRECURSOR-RELATED"/>
    <property type="match status" value="1"/>
</dbReference>
<dbReference type="CDD" id="cd04661">
    <property type="entry name" value="NUDIX_MRP_L46"/>
    <property type="match status" value="1"/>
</dbReference>
<sequence length="389" mass="43952">MNAGQKSARRIAASNGHLPRDTICTSCRHRLSHQPRRHAATAAAAAEEQLPPPPQQAMQHIPPVTAKAPAKAYRLLASPVLSRPPLLTRELTSFEKAYYLYQKRLNERLAQPFSRYFYYKKGTPGDVEWKRKAKARQTAARDIGVYNAYGREGWNDEVLYGDQTAEPENQVDALIRDAEGKNIVDDQPVGDADKDGEAVTGDATVGEGQRRELQKIEVERPMPRMTEADRANDVRSLSRKLDRSLYLLVKNKEGRWRFPEDRVYGRENLHQAAERILIQSCGINMNTWIVGNHPVGHHAYTYALPILSKLAANKLVPTSAAARRGEEGEEREEFGEKAFFMKARIMAGQADVSKNEYGHSEFQWLAKEEVKKAVTPGYWSSVRNMLAER</sequence>
<dbReference type="Proteomes" id="UP001324427">
    <property type="component" value="Unassembled WGS sequence"/>
</dbReference>
<dbReference type="SUPFAM" id="SSF55811">
    <property type="entry name" value="Nudix"/>
    <property type="match status" value="1"/>
</dbReference>
<feature type="domain" description="Large ribosomal subunit protein mL46 N-terminal" evidence="8">
    <location>
        <begin position="73"/>
        <end position="229"/>
    </location>
</feature>
<evidence type="ECO:0000256" key="5">
    <source>
        <dbReference type="ARBA" id="ARBA00023128"/>
    </source>
</evidence>
<dbReference type="FunFam" id="3.90.79.10:FF:000018">
    <property type="entry name" value="39S ribosomal protein L46, mitochondrial"/>
    <property type="match status" value="1"/>
</dbReference>
<keyword evidence="5" id="KW-0496">Mitochondrion</keyword>
<keyword evidence="6" id="KW-0687">Ribonucleoprotein</keyword>
<dbReference type="EMBL" id="JAVFHQ010000014">
    <property type="protein sequence ID" value="KAK4546625.1"/>
    <property type="molecule type" value="Genomic_DNA"/>
</dbReference>
<keyword evidence="10" id="KW-1185">Reference proteome</keyword>
<dbReference type="InterPro" id="IPR033650">
    <property type="entry name" value="Ribosomal_mL46_NUDIX"/>
</dbReference>
<dbReference type="GO" id="GO:0005743">
    <property type="term" value="C:mitochondrial inner membrane"/>
    <property type="evidence" value="ECO:0007669"/>
    <property type="project" value="UniProtKB-ARBA"/>
</dbReference>
<dbReference type="PANTHER" id="PTHR13124:SF12">
    <property type="entry name" value="LARGE RIBOSOMAL SUBUNIT PROTEIN ML46"/>
    <property type="match status" value="1"/>
</dbReference>
<dbReference type="GO" id="GO:0003735">
    <property type="term" value="F:structural constituent of ribosome"/>
    <property type="evidence" value="ECO:0007669"/>
    <property type="project" value="InterPro"/>
</dbReference>